<reference evidence="2" key="1">
    <citation type="journal article" date="2014" name="Int. J. Syst. Evol. Microbiol.">
        <title>Complete genome sequence of Corynebacterium casei LMG S-19264T (=DSM 44701T), isolated from a smear-ripened cheese.</title>
        <authorList>
            <consortium name="US DOE Joint Genome Institute (JGI-PGF)"/>
            <person name="Walter F."/>
            <person name="Albersmeier A."/>
            <person name="Kalinowski J."/>
            <person name="Ruckert C."/>
        </authorList>
    </citation>
    <scope>NUCLEOTIDE SEQUENCE</scope>
    <source>
        <strain evidence="2">CGMCC 1.15758</strain>
    </source>
</reference>
<dbReference type="Proteomes" id="UP000636949">
    <property type="component" value="Unassembled WGS sequence"/>
</dbReference>
<evidence type="ECO:0000256" key="1">
    <source>
        <dbReference type="SAM" id="SignalP"/>
    </source>
</evidence>
<sequence length="482" mass="53478">MKKYLNILFISSLLYHSASAGIQIFLDIDSSIAPQVFSAGFINLTTLGRNGNVFGGSFSNDNFSTLNTNIDMKINATKEFASSGDYVHVVSTDNEYNNGAWTGQGSFSDQSLFAAAYRKWTFSPAAYSGSAAYNITVSHPNRITFIDGMLFIGTANGLYYSKNQGESYQLALGANIGNNFNHITNIAGIKNVSGTYIYFIARDTLLQPTKLNTTLWVLNTSKLDARAQAVFSFMQSGVTTVFDIQSDKLDPYGLIVSTNKGLYKYNTVTRQLSPMKLSTSEEQSKAVNLKQLILSPTKEQFIFNNPYYLNDIISSIKTNTQITSQTTLGIQGHILSSSQCIYNPNDYCIFSSFYHNGRNNIEISSIEDGAIFSNILIDTGASEVALGIDTKQPRTVNTDYQYFISNDMTYLIELNLKTNKVTNILIPQNEITKNVVCLSMFLTYKSGANIVNLLLNNNYIIQYNTLLKNFYEIPLPATFSGK</sequence>
<feature type="signal peptide" evidence="1">
    <location>
        <begin position="1"/>
        <end position="20"/>
    </location>
</feature>
<comment type="caution">
    <text evidence="2">The sequence shown here is derived from an EMBL/GenBank/DDBJ whole genome shotgun (WGS) entry which is preliminary data.</text>
</comment>
<feature type="chain" id="PRO_5035231960" evidence="1">
    <location>
        <begin position="21"/>
        <end position="482"/>
    </location>
</feature>
<accession>A0A8J2Z718</accession>
<keyword evidence="3" id="KW-1185">Reference proteome</keyword>
<keyword evidence="1" id="KW-0732">Signal</keyword>
<dbReference type="RefSeq" id="WP_117004008.1">
    <property type="nucleotide sequence ID" value="NZ_BMJS01000062.1"/>
</dbReference>
<protein>
    <submittedName>
        <fullName evidence="2">Uncharacterized protein</fullName>
    </submittedName>
</protein>
<evidence type="ECO:0000313" key="3">
    <source>
        <dbReference type="Proteomes" id="UP000636949"/>
    </source>
</evidence>
<gene>
    <name evidence="2" type="ORF">GCM10010995_27010</name>
</gene>
<organism evidence="2 3">
    <name type="scientific">Cysteiniphilum litorale</name>
    <dbReference type="NCBI Taxonomy" id="2056700"/>
    <lineage>
        <taxon>Bacteria</taxon>
        <taxon>Pseudomonadati</taxon>
        <taxon>Pseudomonadota</taxon>
        <taxon>Gammaproteobacteria</taxon>
        <taxon>Thiotrichales</taxon>
        <taxon>Fastidiosibacteraceae</taxon>
        <taxon>Cysteiniphilum</taxon>
    </lineage>
</organism>
<dbReference type="AlphaFoldDB" id="A0A8J2Z718"/>
<dbReference type="OrthoDB" id="9809670at2"/>
<dbReference type="EMBL" id="BMJS01000062">
    <property type="protein sequence ID" value="GGG08053.1"/>
    <property type="molecule type" value="Genomic_DNA"/>
</dbReference>
<name>A0A8J2Z718_9GAMM</name>
<evidence type="ECO:0000313" key="2">
    <source>
        <dbReference type="EMBL" id="GGG08053.1"/>
    </source>
</evidence>
<reference evidence="2" key="2">
    <citation type="submission" date="2020-09" db="EMBL/GenBank/DDBJ databases">
        <authorList>
            <person name="Sun Q."/>
            <person name="Zhou Y."/>
        </authorList>
    </citation>
    <scope>NUCLEOTIDE SEQUENCE</scope>
    <source>
        <strain evidence="2">CGMCC 1.15758</strain>
    </source>
</reference>
<proteinExistence type="predicted"/>